<dbReference type="EC" id="2.3.2.31" evidence="6"/>
<dbReference type="PROSITE" id="PS00518">
    <property type="entry name" value="ZF_RING_1"/>
    <property type="match status" value="1"/>
</dbReference>
<dbReference type="FunFam" id="3.30.40.10:FF:000019">
    <property type="entry name" value="RBR-type E3 ubiquitin transferase"/>
    <property type="match status" value="1"/>
</dbReference>
<evidence type="ECO:0000256" key="6">
    <source>
        <dbReference type="ARBA" id="ARBA00012251"/>
    </source>
</evidence>
<dbReference type="Proteomes" id="UP000237347">
    <property type="component" value="Unassembled WGS sequence"/>
</dbReference>
<keyword evidence="10 13" id="KW-0863">Zinc-finger</keyword>
<comment type="pathway">
    <text evidence="4">Protein modification; protein ubiquitination.</text>
</comment>
<evidence type="ECO:0000256" key="5">
    <source>
        <dbReference type="ARBA" id="ARBA00005884"/>
    </source>
</evidence>
<proteinExistence type="inferred from homology"/>
<evidence type="ECO:0000256" key="11">
    <source>
        <dbReference type="ARBA" id="ARBA00022786"/>
    </source>
</evidence>
<evidence type="ECO:0000256" key="10">
    <source>
        <dbReference type="ARBA" id="ARBA00022771"/>
    </source>
</evidence>
<evidence type="ECO:0000256" key="2">
    <source>
        <dbReference type="ARBA" id="ARBA00001947"/>
    </source>
</evidence>
<evidence type="ECO:0000259" key="16">
    <source>
        <dbReference type="PROSITE" id="PS51873"/>
    </source>
</evidence>
<dbReference type="CDD" id="cd22583">
    <property type="entry name" value="Rcat_RBR_ARI7-like"/>
    <property type="match status" value="1"/>
</dbReference>
<reference evidence="17 18" key="1">
    <citation type="journal article" date="2018" name="Sci. Data">
        <title>The draft genome sequence of cork oak.</title>
        <authorList>
            <person name="Ramos A.M."/>
            <person name="Usie A."/>
            <person name="Barbosa P."/>
            <person name="Barros P.M."/>
            <person name="Capote T."/>
            <person name="Chaves I."/>
            <person name="Simoes F."/>
            <person name="Abreu I."/>
            <person name="Carrasquinho I."/>
            <person name="Faro C."/>
            <person name="Guimaraes J.B."/>
            <person name="Mendonca D."/>
            <person name="Nobrega F."/>
            <person name="Rodrigues L."/>
            <person name="Saibo N.J.M."/>
            <person name="Varela M.C."/>
            <person name="Egas C."/>
            <person name="Matos J."/>
            <person name="Miguel C.M."/>
            <person name="Oliveira M.M."/>
            <person name="Ricardo C.P."/>
            <person name="Goncalves S."/>
        </authorList>
    </citation>
    <scope>NUCLEOTIDE SEQUENCE [LARGE SCALE GENOMIC DNA]</scope>
    <source>
        <strain evidence="18">cv. HL8</strain>
    </source>
</reference>
<comment type="function">
    <text evidence="3">Might act as an E3 ubiquitin-protein ligase, or as part of E3 complex, which accepts ubiquitin from specific E2 ubiquitin-conjugating enzymes and then transfers it to substrates.</text>
</comment>
<dbReference type="InterPro" id="IPR001841">
    <property type="entry name" value="Znf_RING"/>
</dbReference>
<dbReference type="CDD" id="cd20346">
    <property type="entry name" value="BRcat_RBR_ANKIB1"/>
    <property type="match status" value="1"/>
</dbReference>
<evidence type="ECO:0000256" key="7">
    <source>
        <dbReference type="ARBA" id="ARBA00022679"/>
    </source>
</evidence>
<comment type="caution">
    <text evidence="17">The sequence shown here is derived from an EMBL/GenBank/DDBJ whole genome shotgun (WGS) entry which is preliminary data.</text>
</comment>
<evidence type="ECO:0000313" key="17">
    <source>
        <dbReference type="EMBL" id="KAK7839499.1"/>
    </source>
</evidence>
<feature type="compositionally biased region" description="Acidic residues" evidence="14">
    <location>
        <begin position="1"/>
        <end position="16"/>
    </location>
</feature>
<dbReference type="InterPro" id="IPR017907">
    <property type="entry name" value="Znf_RING_CS"/>
</dbReference>
<protein>
    <recommendedName>
        <fullName evidence="6">RBR-type E3 ubiquitin transferase</fullName>
        <ecNumber evidence="6">2.3.2.31</ecNumber>
    </recommendedName>
</protein>
<dbReference type="InterPro" id="IPR044066">
    <property type="entry name" value="TRIAD_supradom"/>
</dbReference>
<dbReference type="InterPro" id="IPR045840">
    <property type="entry name" value="Ariadne"/>
</dbReference>
<dbReference type="Pfam" id="PF13445">
    <property type="entry name" value="zf-RING_UBOX"/>
    <property type="match status" value="1"/>
</dbReference>
<dbReference type="GO" id="GO:0008270">
    <property type="term" value="F:zinc ion binding"/>
    <property type="evidence" value="ECO:0007669"/>
    <property type="project" value="UniProtKB-KW"/>
</dbReference>
<keyword evidence="18" id="KW-1185">Reference proteome</keyword>
<sequence>MDSEDYVYDSDADDYYDYYSDKDYNNEDDNIEEGEEEKMDNIAIGDYDGESRSNKKAKQSYVVLKESDIQQRQENEIAEVSNVLSISKAAATALLLQYKWSVCDVQDEWFADEERIRKKVGLFEKPVFLLPKKLRKVELTCSICYENVRVSMMGWVSCGHPFCRECWEKYVSVAIEDGVGCLTLRCPEPRCNAVVDRDSIDLFAKKEDKERYSQYLLRSYVECNANKKYKWCPGADCEYAVEFCEGGDKEYYDVCCHCSNSFCWNCMDDAHRPVDCETVAKWQLKNSSEAENTAWMLVNTKPCPKCGKPIEKNQGCMHMTCRKPCGHEFCWMCLGTWKEHGEMTGGFYACNTFQKNKVEGKYNEAEDIRKRAEKHLEKYTHYYERWAGNESSRKQAVKDLKHMQQDYMARLSDLRGATEAELRFITEAWLQIIECRRVLKWTYAYGYYLPEDGDKKAKSKRGLFEYLQGEAESNLERLHHCAEKDIHDYRDKKCPDKEFNNFRAKLSGLTTVTRNYFENLVKALENGLEDASSQEACGSQKACSSQEDCSKIKSRTPIKRESTKGKRRH</sequence>
<dbReference type="Pfam" id="PF22191">
    <property type="entry name" value="IBR_1"/>
    <property type="match status" value="1"/>
</dbReference>
<dbReference type="InterPro" id="IPR027370">
    <property type="entry name" value="Znf-RING_euk"/>
</dbReference>
<comment type="catalytic activity">
    <reaction evidence="1">
        <text>[E2 ubiquitin-conjugating enzyme]-S-ubiquitinyl-L-cysteine + [acceptor protein]-L-lysine = [E2 ubiquitin-conjugating enzyme]-L-cysteine + [acceptor protein]-N(6)-ubiquitinyl-L-lysine.</text>
        <dbReference type="EC" id="2.3.2.31"/>
    </reaction>
</comment>
<dbReference type="Pfam" id="PF19422">
    <property type="entry name" value="Ariadne"/>
    <property type="match status" value="1"/>
</dbReference>
<evidence type="ECO:0000256" key="4">
    <source>
        <dbReference type="ARBA" id="ARBA00004906"/>
    </source>
</evidence>
<dbReference type="InterPro" id="IPR013083">
    <property type="entry name" value="Znf_RING/FYVE/PHD"/>
</dbReference>
<evidence type="ECO:0000259" key="15">
    <source>
        <dbReference type="PROSITE" id="PS50089"/>
    </source>
</evidence>
<accession>A0AAW0KJW9</accession>
<evidence type="ECO:0000256" key="13">
    <source>
        <dbReference type="PROSITE-ProRule" id="PRU00175"/>
    </source>
</evidence>
<keyword evidence="11" id="KW-0833">Ubl conjugation pathway</keyword>
<dbReference type="SUPFAM" id="SSF57850">
    <property type="entry name" value="RING/U-box"/>
    <property type="match status" value="3"/>
</dbReference>
<evidence type="ECO:0000256" key="14">
    <source>
        <dbReference type="SAM" id="MobiDB-lite"/>
    </source>
</evidence>
<dbReference type="Pfam" id="PF01485">
    <property type="entry name" value="IBR"/>
    <property type="match status" value="1"/>
</dbReference>
<keyword evidence="9" id="KW-0677">Repeat</keyword>
<dbReference type="AlphaFoldDB" id="A0AAW0KJW9"/>
<evidence type="ECO:0000313" key="18">
    <source>
        <dbReference type="Proteomes" id="UP000237347"/>
    </source>
</evidence>
<feature type="domain" description="RING-type" evidence="16">
    <location>
        <begin position="137"/>
        <end position="354"/>
    </location>
</feature>
<organism evidence="17 18">
    <name type="scientific">Quercus suber</name>
    <name type="common">Cork oak</name>
    <dbReference type="NCBI Taxonomy" id="58331"/>
    <lineage>
        <taxon>Eukaryota</taxon>
        <taxon>Viridiplantae</taxon>
        <taxon>Streptophyta</taxon>
        <taxon>Embryophyta</taxon>
        <taxon>Tracheophyta</taxon>
        <taxon>Spermatophyta</taxon>
        <taxon>Magnoliopsida</taxon>
        <taxon>eudicotyledons</taxon>
        <taxon>Gunneridae</taxon>
        <taxon>Pentapetalae</taxon>
        <taxon>rosids</taxon>
        <taxon>fabids</taxon>
        <taxon>Fagales</taxon>
        <taxon>Fagaceae</taxon>
        <taxon>Quercus</taxon>
    </lineage>
</organism>
<dbReference type="GO" id="GO:0016567">
    <property type="term" value="P:protein ubiquitination"/>
    <property type="evidence" value="ECO:0007669"/>
    <property type="project" value="InterPro"/>
</dbReference>
<feature type="domain" description="RING-type" evidence="15">
    <location>
        <begin position="141"/>
        <end position="190"/>
    </location>
</feature>
<dbReference type="SMART" id="SM00647">
    <property type="entry name" value="IBR"/>
    <property type="match status" value="2"/>
</dbReference>
<dbReference type="Pfam" id="PF21235">
    <property type="entry name" value="UBA_ARI1"/>
    <property type="match status" value="1"/>
</dbReference>
<dbReference type="Gene3D" id="1.20.120.1750">
    <property type="match status" value="1"/>
</dbReference>
<comment type="similarity">
    <text evidence="5">Belongs to the RBR family. Ariadne subfamily.</text>
</comment>
<feature type="compositionally biased region" description="Acidic residues" evidence="14">
    <location>
        <begin position="26"/>
        <end position="38"/>
    </location>
</feature>
<keyword evidence="8" id="KW-0479">Metal-binding</keyword>
<dbReference type="PROSITE" id="PS50089">
    <property type="entry name" value="ZF_RING_2"/>
    <property type="match status" value="1"/>
</dbReference>
<evidence type="ECO:0000256" key="9">
    <source>
        <dbReference type="ARBA" id="ARBA00022737"/>
    </source>
</evidence>
<comment type="cofactor">
    <cofactor evidence="2">
        <name>Zn(2+)</name>
        <dbReference type="ChEBI" id="CHEBI:29105"/>
    </cofactor>
</comment>
<keyword evidence="7" id="KW-0808">Transferase</keyword>
<dbReference type="InterPro" id="IPR031127">
    <property type="entry name" value="E3_UB_ligase_RBR"/>
</dbReference>
<feature type="region of interest" description="Disordered" evidence="14">
    <location>
        <begin position="1"/>
        <end position="52"/>
    </location>
</feature>
<evidence type="ECO:0000256" key="3">
    <source>
        <dbReference type="ARBA" id="ARBA00003976"/>
    </source>
</evidence>
<evidence type="ECO:0000256" key="1">
    <source>
        <dbReference type="ARBA" id="ARBA00001798"/>
    </source>
</evidence>
<dbReference type="Gene3D" id="3.30.40.10">
    <property type="entry name" value="Zinc/RING finger domain, C3HC4 (zinc finger)"/>
    <property type="match status" value="1"/>
</dbReference>
<dbReference type="InterPro" id="IPR002867">
    <property type="entry name" value="IBR_dom"/>
</dbReference>
<dbReference type="PANTHER" id="PTHR11685">
    <property type="entry name" value="RBR FAMILY RING FINGER AND IBR DOMAIN-CONTAINING"/>
    <property type="match status" value="1"/>
</dbReference>
<dbReference type="PROSITE" id="PS51873">
    <property type="entry name" value="TRIAD"/>
    <property type="match status" value="1"/>
</dbReference>
<evidence type="ECO:0000256" key="12">
    <source>
        <dbReference type="ARBA" id="ARBA00022833"/>
    </source>
</evidence>
<evidence type="ECO:0000256" key="8">
    <source>
        <dbReference type="ARBA" id="ARBA00022723"/>
    </source>
</evidence>
<name>A0AAW0KJW9_QUESU</name>
<dbReference type="GO" id="GO:0061630">
    <property type="term" value="F:ubiquitin protein ligase activity"/>
    <property type="evidence" value="ECO:0007669"/>
    <property type="project" value="UniProtKB-EC"/>
</dbReference>
<dbReference type="FunFam" id="1.20.120.1750:FF:000005">
    <property type="entry name" value="RBR-type E3 ubiquitin transferase"/>
    <property type="match status" value="1"/>
</dbReference>
<dbReference type="EMBL" id="PKMF04000282">
    <property type="protein sequence ID" value="KAK7839499.1"/>
    <property type="molecule type" value="Genomic_DNA"/>
</dbReference>
<gene>
    <name evidence="17" type="primary">ARI5_1</name>
    <name evidence="17" type="ORF">CFP56_017941</name>
</gene>
<keyword evidence="12" id="KW-0862">Zinc</keyword>
<dbReference type="InterPro" id="IPR048962">
    <property type="entry name" value="ARIH1-like_UBL"/>
</dbReference>